<dbReference type="GO" id="GO:0016787">
    <property type="term" value="F:hydrolase activity"/>
    <property type="evidence" value="ECO:0007669"/>
    <property type="project" value="UniProtKB-KW"/>
</dbReference>
<dbReference type="SMART" id="SM00490">
    <property type="entry name" value="HELICc"/>
    <property type="match status" value="1"/>
</dbReference>
<dbReference type="InterPro" id="IPR044742">
    <property type="entry name" value="DEAD/DEAH_RhlB"/>
</dbReference>
<dbReference type="InterPro" id="IPR027417">
    <property type="entry name" value="P-loop_NTPase"/>
</dbReference>
<dbReference type="SMART" id="SM00487">
    <property type="entry name" value="DEXDc"/>
    <property type="match status" value="1"/>
</dbReference>
<dbReference type="InterPro" id="IPR011545">
    <property type="entry name" value="DEAD/DEAH_box_helicase_dom"/>
</dbReference>
<dbReference type="PROSITE" id="PS51192">
    <property type="entry name" value="HELICASE_ATP_BIND_1"/>
    <property type="match status" value="1"/>
</dbReference>
<evidence type="ECO:0000256" key="4">
    <source>
        <dbReference type="ARBA" id="ARBA00022840"/>
    </source>
</evidence>
<dbReference type="CDD" id="cd00268">
    <property type="entry name" value="DEADc"/>
    <property type="match status" value="1"/>
</dbReference>
<dbReference type="PROSITE" id="PS51194">
    <property type="entry name" value="HELICASE_CTER"/>
    <property type="match status" value="1"/>
</dbReference>
<dbReference type="EMBL" id="WSSB01000001">
    <property type="protein sequence ID" value="MXR35704.1"/>
    <property type="molecule type" value="Genomic_DNA"/>
</dbReference>
<dbReference type="PANTHER" id="PTHR47959:SF13">
    <property type="entry name" value="ATP-DEPENDENT RNA HELICASE RHLE"/>
    <property type="match status" value="1"/>
</dbReference>
<evidence type="ECO:0000256" key="2">
    <source>
        <dbReference type="ARBA" id="ARBA00022801"/>
    </source>
</evidence>
<keyword evidence="1 6" id="KW-0547">Nucleotide-binding</keyword>
<gene>
    <name evidence="10" type="ORF">GQF02_01675</name>
</gene>
<evidence type="ECO:0000256" key="5">
    <source>
        <dbReference type="ARBA" id="ARBA00038437"/>
    </source>
</evidence>
<comment type="similarity">
    <text evidence="5 6">Belongs to the DEAD box helicase family.</text>
</comment>
<feature type="compositionally biased region" description="Basic residues" evidence="7">
    <location>
        <begin position="392"/>
        <end position="402"/>
    </location>
</feature>
<dbReference type="PROSITE" id="PS00039">
    <property type="entry name" value="DEAD_ATP_HELICASE"/>
    <property type="match status" value="1"/>
</dbReference>
<sequence>MGLMPDLARAAGEKNYLQATPIQQAAIPAILQGCDVQGSAPTGSGKTAAFALPLLQAYSQSRHEMPRKTQTLILLPTRELAIQVADSLAFFARHLPHTPKIITLVGGVALNPQLMVLRGGADIVLATPGRLLDVLAHNALRLNHVKTLVLDEADRLLELGFSDEISQILALLPAKRQNLLFSATFPPGVKALTSGLLQQAVLIDVPASLAAPRPAIRQRALTVDTTRRTALLRHLIASEAWQRTLVFVASQHGARHLAEKLVKAGLRAEAFHGELSQGRRNRVLAEFQDGKLQVLVATDVAARGLDIAALDVVVNYDLPRASDDYTHRIGRTGRAGASGLAISFVTAQNEAHFYLIEKRQQQRVAREQIAGFEPEMPVVTPAKAVTDDKGGIKGKRMSKKDKLRAAQAASSSPDSTDA</sequence>
<evidence type="ECO:0000259" key="8">
    <source>
        <dbReference type="PROSITE" id="PS51192"/>
    </source>
</evidence>
<dbReference type="PANTHER" id="PTHR47959">
    <property type="entry name" value="ATP-DEPENDENT RNA HELICASE RHLE-RELATED"/>
    <property type="match status" value="1"/>
</dbReference>
<feature type="domain" description="Helicase C-terminal" evidence="9">
    <location>
        <begin position="230"/>
        <end position="380"/>
    </location>
</feature>
<feature type="domain" description="Helicase ATP-binding" evidence="8">
    <location>
        <begin position="27"/>
        <end position="203"/>
    </location>
</feature>
<evidence type="ECO:0000259" key="9">
    <source>
        <dbReference type="PROSITE" id="PS51194"/>
    </source>
</evidence>
<dbReference type="Proteomes" id="UP000467214">
    <property type="component" value="Unassembled WGS sequence"/>
</dbReference>
<dbReference type="GO" id="GO:0003676">
    <property type="term" value="F:nucleic acid binding"/>
    <property type="evidence" value="ECO:0007669"/>
    <property type="project" value="InterPro"/>
</dbReference>
<evidence type="ECO:0000256" key="7">
    <source>
        <dbReference type="SAM" id="MobiDB-lite"/>
    </source>
</evidence>
<evidence type="ECO:0000313" key="10">
    <source>
        <dbReference type="EMBL" id="MXR35704.1"/>
    </source>
</evidence>
<dbReference type="GO" id="GO:0005524">
    <property type="term" value="F:ATP binding"/>
    <property type="evidence" value="ECO:0007669"/>
    <property type="project" value="UniProtKB-KW"/>
</dbReference>
<keyword evidence="3 6" id="KW-0347">Helicase</keyword>
<comment type="caution">
    <text evidence="10">The sequence shown here is derived from an EMBL/GenBank/DDBJ whole genome shotgun (WGS) entry which is preliminary data.</text>
</comment>
<organism evidence="10 11">
    <name type="scientific">Craterilacuibacter sinensis</name>
    <dbReference type="NCBI Taxonomy" id="2686017"/>
    <lineage>
        <taxon>Bacteria</taxon>
        <taxon>Pseudomonadati</taxon>
        <taxon>Pseudomonadota</taxon>
        <taxon>Betaproteobacteria</taxon>
        <taxon>Neisseriales</taxon>
        <taxon>Neisseriaceae</taxon>
        <taxon>Craterilacuibacter</taxon>
    </lineage>
</organism>
<dbReference type="SUPFAM" id="SSF52540">
    <property type="entry name" value="P-loop containing nucleoside triphosphate hydrolases"/>
    <property type="match status" value="1"/>
</dbReference>
<dbReference type="GO" id="GO:0005829">
    <property type="term" value="C:cytosol"/>
    <property type="evidence" value="ECO:0007669"/>
    <property type="project" value="TreeGrafter"/>
</dbReference>
<dbReference type="AlphaFoldDB" id="A0A845BKA0"/>
<dbReference type="Gene3D" id="3.40.50.300">
    <property type="entry name" value="P-loop containing nucleotide triphosphate hydrolases"/>
    <property type="match status" value="2"/>
</dbReference>
<evidence type="ECO:0000256" key="6">
    <source>
        <dbReference type="RuleBase" id="RU000492"/>
    </source>
</evidence>
<evidence type="ECO:0000256" key="1">
    <source>
        <dbReference type="ARBA" id="ARBA00022741"/>
    </source>
</evidence>
<evidence type="ECO:0000313" key="11">
    <source>
        <dbReference type="Proteomes" id="UP000467214"/>
    </source>
</evidence>
<protein>
    <submittedName>
        <fullName evidence="10">DEAD/DEAH box helicase</fullName>
    </submittedName>
</protein>
<dbReference type="Pfam" id="PF00270">
    <property type="entry name" value="DEAD"/>
    <property type="match status" value="1"/>
</dbReference>
<dbReference type="InterPro" id="IPR001650">
    <property type="entry name" value="Helicase_C-like"/>
</dbReference>
<reference evidence="10 11" key="1">
    <citation type="submission" date="2019-12" db="EMBL/GenBank/DDBJ databases">
        <title>Neisseriaceae gen. nov. sp. Genome sequencing and assembly.</title>
        <authorList>
            <person name="Liu Z."/>
            <person name="Li A."/>
        </authorList>
    </citation>
    <scope>NUCLEOTIDE SEQUENCE [LARGE SCALE GENOMIC DNA]</scope>
    <source>
        <strain evidence="10 11">B2N2-7</strain>
    </source>
</reference>
<name>A0A845BKA0_9NEIS</name>
<feature type="compositionally biased region" description="Polar residues" evidence="7">
    <location>
        <begin position="408"/>
        <end position="418"/>
    </location>
</feature>
<keyword evidence="4 6" id="KW-0067">ATP-binding</keyword>
<feature type="region of interest" description="Disordered" evidence="7">
    <location>
        <begin position="382"/>
        <end position="418"/>
    </location>
</feature>
<dbReference type="CDD" id="cd18787">
    <property type="entry name" value="SF2_C_DEAD"/>
    <property type="match status" value="1"/>
</dbReference>
<proteinExistence type="inferred from homology"/>
<keyword evidence="11" id="KW-1185">Reference proteome</keyword>
<dbReference type="Pfam" id="PF00271">
    <property type="entry name" value="Helicase_C"/>
    <property type="match status" value="1"/>
</dbReference>
<dbReference type="GO" id="GO:0003724">
    <property type="term" value="F:RNA helicase activity"/>
    <property type="evidence" value="ECO:0007669"/>
    <property type="project" value="TreeGrafter"/>
</dbReference>
<evidence type="ECO:0000256" key="3">
    <source>
        <dbReference type="ARBA" id="ARBA00022806"/>
    </source>
</evidence>
<dbReference type="InterPro" id="IPR014001">
    <property type="entry name" value="Helicase_ATP-bd"/>
</dbReference>
<dbReference type="InterPro" id="IPR050079">
    <property type="entry name" value="DEAD_box_RNA_helicase"/>
</dbReference>
<keyword evidence="2 6" id="KW-0378">Hydrolase</keyword>
<dbReference type="InterPro" id="IPR000629">
    <property type="entry name" value="RNA-helicase_DEAD-box_CS"/>
</dbReference>
<accession>A0A845BKA0</accession>